<reference evidence="1 2" key="1">
    <citation type="journal article" date="2015" name="Proc. Natl. Acad. Sci. U.S.A.">
        <title>The resurrection genome of Boea hygrometrica: A blueprint for survival of dehydration.</title>
        <authorList>
            <person name="Xiao L."/>
            <person name="Yang G."/>
            <person name="Zhang L."/>
            <person name="Yang X."/>
            <person name="Zhao S."/>
            <person name="Ji Z."/>
            <person name="Zhou Q."/>
            <person name="Hu M."/>
            <person name="Wang Y."/>
            <person name="Chen M."/>
            <person name="Xu Y."/>
            <person name="Jin H."/>
            <person name="Xiao X."/>
            <person name="Hu G."/>
            <person name="Bao F."/>
            <person name="Hu Y."/>
            <person name="Wan P."/>
            <person name="Li L."/>
            <person name="Deng X."/>
            <person name="Kuang T."/>
            <person name="Xiang C."/>
            <person name="Zhu J.K."/>
            <person name="Oliver M.J."/>
            <person name="He Y."/>
        </authorList>
    </citation>
    <scope>NUCLEOTIDE SEQUENCE [LARGE SCALE GENOMIC DNA]</scope>
    <source>
        <strain evidence="2">cv. XS01</strain>
    </source>
</reference>
<name>A0A2Z7AG56_9LAMI</name>
<dbReference type="Proteomes" id="UP000250235">
    <property type="component" value="Unassembled WGS sequence"/>
</dbReference>
<protein>
    <submittedName>
        <fullName evidence="1">Uncharacterized protein</fullName>
    </submittedName>
</protein>
<organism evidence="1 2">
    <name type="scientific">Dorcoceras hygrometricum</name>
    <dbReference type="NCBI Taxonomy" id="472368"/>
    <lineage>
        <taxon>Eukaryota</taxon>
        <taxon>Viridiplantae</taxon>
        <taxon>Streptophyta</taxon>
        <taxon>Embryophyta</taxon>
        <taxon>Tracheophyta</taxon>
        <taxon>Spermatophyta</taxon>
        <taxon>Magnoliopsida</taxon>
        <taxon>eudicotyledons</taxon>
        <taxon>Gunneridae</taxon>
        <taxon>Pentapetalae</taxon>
        <taxon>asterids</taxon>
        <taxon>lamiids</taxon>
        <taxon>Lamiales</taxon>
        <taxon>Gesneriaceae</taxon>
        <taxon>Didymocarpoideae</taxon>
        <taxon>Trichosporeae</taxon>
        <taxon>Loxocarpinae</taxon>
        <taxon>Dorcoceras</taxon>
    </lineage>
</organism>
<gene>
    <name evidence="1" type="ORF">F511_30252</name>
</gene>
<accession>A0A2Z7AG56</accession>
<evidence type="ECO:0000313" key="1">
    <source>
        <dbReference type="EMBL" id="KZV20646.1"/>
    </source>
</evidence>
<dbReference type="AlphaFoldDB" id="A0A2Z7AG56"/>
<keyword evidence="2" id="KW-1185">Reference proteome</keyword>
<sequence length="150" mass="15944">MQHAILQVMKCMMAIKGIDHQGQRLSWQISSPSAITARWSSGAANQPATIPMIAFDPLGATTQSADQNSSSTQVINRISGSIYWIIEISRNSGHATAACVGALSFPPRTHALSTSLPIVVSRLELPLTLAHIIGDVKGTVLHDSTLMGQS</sequence>
<evidence type="ECO:0000313" key="2">
    <source>
        <dbReference type="Proteomes" id="UP000250235"/>
    </source>
</evidence>
<dbReference type="EMBL" id="KV015592">
    <property type="protein sequence ID" value="KZV20646.1"/>
    <property type="molecule type" value="Genomic_DNA"/>
</dbReference>
<proteinExistence type="predicted"/>